<keyword evidence="2" id="KW-1185">Reference proteome</keyword>
<comment type="caution">
    <text evidence="1">The sequence shown here is derived from an EMBL/GenBank/DDBJ whole genome shotgun (WGS) entry which is preliminary data.</text>
</comment>
<sequence>MGWRTEEFGDSHEGIVGAVLADGGEPAPVYFDIGGGGAGRETRELWAYDGRLGRPEAAAFRAVCACGWRGESHTLDGQRIPDDPLDDLDTSAAFDDWREHIGAVERQTVPLPEDVTDLILRLDERLTVLADQAPVAALKSVAALERLARRIGQEAAYAARADELAPEAIGRALGITPAAAEARLSHYLLPG</sequence>
<name>A0ABT5G6F5_9ACTN</name>
<accession>A0ABT5G6F5</accession>
<dbReference type="EMBL" id="JAQOSK010000020">
    <property type="protein sequence ID" value="MDC2960167.1"/>
    <property type="molecule type" value="Genomic_DNA"/>
</dbReference>
<organism evidence="1 2">
    <name type="scientific">Streptomyces gilvifuscus</name>
    <dbReference type="NCBI Taxonomy" id="1550617"/>
    <lineage>
        <taxon>Bacteria</taxon>
        <taxon>Bacillati</taxon>
        <taxon>Actinomycetota</taxon>
        <taxon>Actinomycetes</taxon>
        <taxon>Kitasatosporales</taxon>
        <taxon>Streptomycetaceae</taxon>
        <taxon>Streptomyces</taxon>
    </lineage>
</organism>
<dbReference type="Proteomes" id="UP001221328">
    <property type="component" value="Unassembled WGS sequence"/>
</dbReference>
<evidence type="ECO:0000313" key="1">
    <source>
        <dbReference type="EMBL" id="MDC2960167.1"/>
    </source>
</evidence>
<dbReference type="RefSeq" id="WP_272178350.1">
    <property type="nucleotide sequence ID" value="NZ_JAQOSK010000020.1"/>
</dbReference>
<evidence type="ECO:0000313" key="2">
    <source>
        <dbReference type="Proteomes" id="UP001221328"/>
    </source>
</evidence>
<evidence type="ECO:0008006" key="3">
    <source>
        <dbReference type="Google" id="ProtNLM"/>
    </source>
</evidence>
<reference evidence="1 2" key="1">
    <citation type="journal article" date="2015" name="Int. J. Syst. Evol. Microbiol.">
        <title>Streptomyces gilvifuscus sp. nov., an actinomycete that produces antibacterial compounds isolated from soil.</title>
        <authorList>
            <person name="Nguyen T.M."/>
            <person name="Kim J."/>
        </authorList>
    </citation>
    <scope>NUCLEOTIDE SEQUENCE [LARGE SCALE GENOMIC DNA]</scope>
    <source>
        <strain evidence="1 2">T113</strain>
    </source>
</reference>
<proteinExistence type="predicted"/>
<gene>
    <name evidence="1" type="ORF">PO587_37645</name>
</gene>
<protein>
    <recommendedName>
        <fullName evidence="3">SMI1/KNR4 family protein</fullName>
    </recommendedName>
</protein>